<protein>
    <recommendedName>
        <fullName evidence="2">non-specific serine/threonine protein kinase</fullName>
        <ecNumber evidence="2">2.7.11.1</ecNumber>
    </recommendedName>
</protein>
<comment type="similarity">
    <text evidence="1">Belongs to the protein kinase superfamily. NEK Ser/Thr protein kinase family. NIMA subfamily.</text>
</comment>
<dbReference type="PROSITE" id="PS00108">
    <property type="entry name" value="PROTEIN_KINASE_ST"/>
    <property type="match status" value="1"/>
</dbReference>
<dbReference type="Gene3D" id="3.30.200.20">
    <property type="entry name" value="Phosphorylase Kinase, domain 1"/>
    <property type="match status" value="1"/>
</dbReference>
<evidence type="ECO:0000256" key="8">
    <source>
        <dbReference type="ARBA" id="ARBA00047899"/>
    </source>
</evidence>
<dbReference type="InterPro" id="IPR008271">
    <property type="entry name" value="Ser/Thr_kinase_AS"/>
</dbReference>
<keyword evidence="4" id="KW-0808">Transferase</keyword>
<evidence type="ECO:0000313" key="14">
    <source>
        <dbReference type="EMBL" id="CAG9334170.1"/>
    </source>
</evidence>
<evidence type="ECO:0000256" key="6">
    <source>
        <dbReference type="ARBA" id="ARBA00022777"/>
    </source>
</evidence>
<gene>
    <name evidence="14" type="ORF">BSTOLATCC_MIC60790</name>
</gene>
<proteinExistence type="inferred from homology"/>
<name>A0AAU9KBB9_9CILI</name>
<evidence type="ECO:0000313" key="15">
    <source>
        <dbReference type="Proteomes" id="UP001162131"/>
    </source>
</evidence>
<keyword evidence="6" id="KW-0418">Kinase</keyword>
<dbReference type="Pfam" id="PF00069">
    <property type="entry name" value="Pkinase"/>
    <property type="match status" value="1"/>
</dbReference>
<dbReference type="Proteomes" id="UP001162131">
    <property type="component" value="Unassembled WGS sequence"/>
</dbReference>
<keyword evidence="3 11" id="KW-0723">Serine/threonine-protein kinase</keyword>
<keyword evidence="15" id="KW-1185">Reference proteome</keyword>
<dbReference type="SMART" id="SM00220">
    <property type="entry name" value="S_TKc"/>
    <property type="match status" value="1"/>
</dbReference>
<feature type="binding site" evidence="10">
    <location>
        <position position="35"/>
    </location>
    <ligand>
        <name>ATP</name>
        <dbReference type="ChEBI" id="CHEBI:30616"/>
    </ligand>
</feature>
<dbReference type="PROSITE" id="PS00107">
    <property type="entry name" value="PROTEIN_KINASE_ATP"/>
    <property type="match status" value="1"/>
</dbReference>
<dbReference type="PANTHER" id="PTHR44899:SF6">
    <property type="entry name" value="SERINE_THREONINE PROTEIN KINASE"/>
    <property type="match status" value="1"/>
</dbReference>
<dbReference type="GO" id="GO:0004674">
    <property type="term" value="F:protein serine/threonine kinase activity"/>
    <property type="evidence" value="ECO:0007669"/>
    <property type="project" value="UniProtKB-KW"/>
</dbReference>
<evidence type="ECO:0000256" key="3">
    <source>
        <dbReference type="ARBA" id="ARBA00022527"/>
    </source>
</evidence>
<evidence type="ECO:0000256" key="9">
    <source>
        <dbReference type="ARBA" id="ARBA00048679"/>
    </source>
</evidence>
<feature type="domain" description="Protein kinase" evidence="13">
    <location>
        <begin position="6"/>
        <end position="263"/>
    </location>
</feature>
<dbReference type="FunFam" id="3.30.200.20:FF:000097">
    <property type="entry name" value="Probable serine/threonine-protein kinase nek1"/>
    <property type="match status" value="1"/>
</dbReference>
<comment type="caution">
    <text evidence="14">The sequence shown here is derived from an EMBL/GenBank/DDBJ whole genome shotgun (WGS) entry which is preliminary data.</text>
</comment>
<evidence type="ECO:0000256" key="11">
    <source>
        <dbReference type="RuleBase" id="RU000304"/>
    </source>
</evidence>
<reference evidence="14" key="1">
    <citation type="submission" date="2021-09" db="EMBL/GenBank/DDBJ databases">
        <authorList>
            <consortium name="AG Swart"/>
            <person name="Singh M."/>
            <person name="Singh A."/>
            <person name="Seah K."/>
            <person name="Emmerich C."/>
        </authorList>
    </citation>
    <scope>NUCLEOTIDE SEQUENCE</scope>
    <source>
        <strain evidence="14">ATCC30299</strain>
    </source>
</reference>
<evidence type="ECO:0000256" key="12">
    <source>
        <dbReference type="SAM" id="MobiDB-lite"/>
    </source>
</evidence>
<dbReference type="EC" id="2.7.11.1" evidence="2"/>
<evidence type="ECO:0000256" key="10">
    <source>
        <dbReference type="PROSITE-ProRule" id="PRU10141"/>
    </source>
</evidence>
<organism evidence="14 15">
    <name type="scientific">Blepharisma stoltei</name>
    <dbReference type="NCBI Taxonomy" id="1481888"/>
    <lineage>
        <taxon>Eukaryota</taxon>
        <taxon>Sar</taxon>
        <taxon>Alveolata</taxon>
        <taxon>Ciliophora</taxon>
        <taxon>Postciliodesmatophora</taxon>
        <taxon>Heterotrichea</taxon>
        <taxon>Heterotrichida</taxon>
        <taxon>Blepharismidae</taxon>
        <taxon>Blepharisma</taxon>
    </lineage>
</organism>
<keyword evidence="7 10" id="KW-0067">ATP-binding</keyword>
<accession>A0AAU9KBB9</accession>
<feature type="region of interest" description="Disordered" evidence="12">
    <location>
        <begin position="297"/>
        <end position="320"/>
    </location>
</feature>
<evidence type="ECO:0000256" key="5">
    <source>
        <dbReference type="ARBA" id="ARBA00022741"/>
    </source>
</evidence>
<dbReference type="PANTHER" id="PTHR44899">
    <property type="entry name" value="CAMK FAMILY PROTEIN KINASE"/>
    <property type="match status" value="1"/>
</dbReference>
<dbReference type="GO" id="GO:0005524">
    <property type="term" value="F:ATP binding"/>
    <property type="evidence" value="ECO:0007669"/>
    <property type="project" value="UniProtKB-UniRule"/>
</dbReference>
<dbReference type="InterPro" id="IPR000719">
    <property type="entry name" value="Prot_kinase_dom"/>
</dbReference>
<comment type="catalytic activity">
    <reaction evidence="9">
        <text>L-seryl-[protein] + ATP = O-phospho-L-seryl-[protein] + ADP + H(+)</text>
        <dbReference type="Rhea" id="RHEA:17989"/>
        <dbReference type="Rhea" id="RHEA-COMP:9863"/>
        <dbReference type="Rhea" id="RHEA-COMP:11604"/>
        <dbReference type="ChEBI" id="CHEBI:15378"/>
        <dbReference type="ChEBI" id="CHEBI:29999"/>
        <dbReference type="ChEBI" id="CHEBI:30616"/>
        <dbReference type="ChEBI" id="CHEBI:83421"/>
        <dbReference type="ChEBI" id="CHEBI:456216"/>
        <dbReference type="EC" id="2.7.11.1"/>
    </reaction>
</comment>
<dbReference type="InterPro" id="IPR017441">
    <property type="entry name" value="Protein_kinase_ATP_BS"/>
</dbReference>
<dbReference type="AlphaFoldDB" id="A0AAU9KBB9"/>
<keyword evidence="5 10" id="KW-0547">Nucleotide-binding</keyword>
<evidence type="ECO:0000256" key="1">
    <source>
        <dbReference type="ARBA" id="ARBA00010886"/>
    </source>
</evidence>
<dbReference type="InterPro" id="IPR051131">
    <property type="entry name" value="NEK_Ser/Thr_kinase_NIMA"/>
</dbReference>
<sequence>MSLKDFETLSKIGEGAYSSVWRVRRASDHKIYALKKVQLQKLKAKEKTNALNEVRILASVNHTNVISYKDAFFDEDSGCLCIVMEYADGGDLYQLISENRKKGTYLSEHYLWSLFIRLTRGLKALHDLNIMHRDLKSANVFLTKDGGVKLGDMNVSKVTKQGMLHTQTGTPYYASPEVWKDTPYDIKSDIWSLGCVMYEAASLRPPFQAEDMKGLYKKVIRGEYPPLPIEFSQDFQLLISQLLQLDPKKRPSCSHILRMHHVLKHIDNNNEEETENDSHLLGTIKFSKDIQLVTERLPKSKYREEGRPNHSEPPPNREFDFNLPKIYKLNRVDSFHSNRRDTKEAISKETNSHKSNLSKNFIRDNYGALKLPRVKYPSQAYPVYSVRQGNIPVKHYELINYLPIPERKRLMGNRNRYS</sequence>
<dbReference type="Gene3D" id="1.10.510.10">
    <property type="entry name" value="Transferase(Phosphotransferase) domain 1"/>
    <property type="match status" value="1"/>
</dbReference>
<dbReference type="EMBL" id="CAJZBQ010000058">
    <property type="protein sequence ID" value="CAG9334170.1"/>
    <property type="molecule type" value="Genomic_DNA"/>
</dbReference>
<evidence type="ECO:0000259" key="13">
    <source>
        <dbReference type="PROSITE" id="PS50011"/>
    </source>
</evidence>
<dbReference type="InterPro" id="IPR011009">
    <property type="entry name" value="Kinase-like_dom_sf"/>
</dbReference>
<comment type="catalytic activity">
    <reaction evidence="8">
        <text>L-threonyl-[protein] + ATP = O-phospho-L-threonyl-[protein] + ADP + H(+)</text>
        <dbReference type="Rhea" id="RHEA:46608"/>
        <dbReference type="Rhea" id="RHEA-COMP:11060"/>
        <dbReference type="Rhea" id="RHEA-COMP:11605"/>
        <dbReference type="ChEBI" id="CHEBI:15378"/>
        <dbReference type="ChEBI" id="CHEBI:30013"/>
        <dbReference type="ChEBI" id="CHEBI:30616"/>
        <dbReference type="ChEBI" id="CHEBI:61977"/>
        <dbReference type="ChEBI" id="CHEBI:456216"/>
        <dbReference type="EC" id="2.7.11.1"/>
    </reaction>
</comment>
<dbReference type="PROSITE" id="PS50011">
    <property type="entry name" value="PROTEIN_KINASE_DOM"/>
    <property type="match status" value="1"/>
</dbReference>
<evidence type="ECO:0000256" key="2">
    <source>
        <dbReference type="ARBA" id="ARBA00012513"/>
    </source>
</evidence>
<evidence type="ECO:0000256" key="7">
    <source>
        <dbReference type="ARBA" id="ARBA00022840"/>
    </source>
</evidence>
<evidence type="ECO:0000256" key="4">
    <source>
        <dbReference type="ARBA" id="ARBA00022679"/>
    </source>
</evidence>
<dbReference type="SUPFAM" id="SSF56112">
    <property type="entry name" value="Protein kinase-like (PK-like)"/>
    <property type="match status" value="1"/>
</dbReference>